<evidence type="ECO:0000313" key="2">
    <source>
        <dbReference type="EMBL" id="KAG9243806.1"/>
    </source>
</evidence>
<accession>A0A9P7Z210</accession>
<evidence type="ECO:0000256" key="1">
    <source>
        <dbReference type="SAM" id="MobiDB-lite"/>
    </source>
</evidence>
<organism evidence="2 3">
    <name type="scientific">Calycina marina</name>
    <dbReference type="NCBI Taxonomy" id="1763456"/>
    <lineage>
        <taxon>Eukaryota</taxon>
        <taxon>Fungi</taxon>
        <taxon>Dikarya</taxon>
        <taxon>Ascomycota</taxon>
        <taxon>Pezizomycotina</taxon>
        <taxon>Leotiomycetes</taxon>
        <taxon>Helotiales</taxon>
        <taxon>Pezizellaceae</taxon>
        <taxon>Calycina</taxon>
    </lineage>
</organism>
<feature type="compositionally biased region" description="Basic and acidic residues" evidence="1">
    <location>
        <begin position="40"/>
        <end position="53"/>
    </location>
</feature>
<dbReference type="OrthoDB" id="5379885at2759"/>
<sequence>MIIMEGLLLVPPERQILIGRALWKPRYVIFGTEASLKSHDAASKASTSRKDLRSTSSGPSLVDVKQGERRDMHDMLYVSIYKTKGDWEFVSQHAVSLFQSCEIRNVQHRKQMPSLPTMMLEFKPDTPVERSRKRRSSRTGGLSSKDPWSSTLLFRTVPEERYNIYNWQTTIRPQLTPDSHDYHNELSPISPAFSGFTNPFSKDNLSTKSNRPDFTQRHSSQNINASTYPHFPRDRPSAMISPSPSLRSRRSDLSSEGTSMVPQSTYAVKHYPTLPADLPSPASTSGYDNQFIEGWTSAQGRSSTLSSHHTRASTSIASTVTTNAQTFGTTPPGPRETILDRAFQLRVIPGGRKLPMNEDEKISSIARFEALMRESDDRRQAQQQSVPAVDEDGRSGWSLEEESEESSNDGQDDDHCDSLDLSGHKITMTTPAQRALEYISGRRNSPVTKEPPIPFLNQQALSAFHKIPVPPNNGLRPRTGTGASYRRNSRPTSMTLPSRSSSANAVTQLKDSKTTVGNGGLMATEKDVRRSSSTIAKRLSFTEFAKRLSSTSSLLLVQTNVSSSSGRSRASSELLIDDEKHTHRRSVSLRVAKGTARPDPQDKRCGWRGSVGVFGKEGGFL</sequence>
<feature type="region of interest" description="Disordered" evidence="1">
    <location>
        <begin position="467"/>
        <end position="503"/>
    </location>
</feature>
<keyword evidence="3" id="KW-1185">Reference proteome</keyword>
<proteinExistence type="predicted"/>
<feature type="region of interest" description="Disordered" evidence="1">
    <location>
        <begin position="40"/>
        <end position="65"/>
    </location>
</feature>
<gene>
    <name evidence="2" type="ORF">BJ878DRAFT_103770</name>
</gene>
<feature type="compositionally biased region" description="Polar residues" evidence="1">
    <location>
        <begin position="490"/>
        <end position="503"/>
    </location>
</feature>
<dbReference type="AlphaFoldDB" id="A0A9P7Z210"/>
<comment type="caution">
    <text evidence="2">The sequence shown here is derived from an EMBL/GenBank/DDBJ whole genome shotgun (WGS) entry which is preliminary data.</text>
</comment>
<reference evidence="2" key="1">
    <citation type="journal article" date="2021" name="IMA Fungus">
        <title>Genomic characterization of three marine fungi, including Emericellopsis atlantica sp. nov. with signatures of a generalist lifestyle and marine biomass degradation.</title>
        <authorList>
            <person name="Hagestad O.C."/>
            <person name="Hou L."/>
            <person name="Andersen J.H."/>
            <person name="Hansen E.H."/>
            <person name="Altermark B."/>
            <person name="Li C."/>
            <person name="Kuhnert E."/>
            <person name="Cox R.J."/>
            <person name="Crous P.W."/>
            <person name="Spatafora J.W."/>
            <person name="Lail K."/>
            <person name="Amirebrahimi M."/>
            <person name="Lipzen A."/>
            <person name="Pangilinan J."/>
            <person name="Andreopoulos W."/>
            <person name="Hayes R.D."/>
            <person name="Ng V."/>
            <person name="Grigoriev I.V."/>
            <person name="Jackson S.A."/>
            <person name="Sutton T.D.S."/>
            <person name="Dobson A.D.W."/>
            <person name="Rama T."/>
        </authorList>
    </citation>
    <scope>NUCLEOTIDE SEQUENCE</scope>
    <source>
        <strain evidence="2">TRa3180A</strain>
    </source>
</reference>
<feature type="region of interest" description="Disordered" evidence="1">
    <location>
        <begin position="374"/>
        <end position="428"/>
    </location>
</feature>
<protein>
    <submittedName>
        <fullName evidence="2">Uncharacterized protein</fullName>
    </submittedName>
</protein>
<evidence type="ECO:0000313" key="3">
    <source>
        <dbReference type="Proteomes" id="UP000887226"/>
    </source>
</evidence>
<name>A0A9P7Z210_9HELO</name>
<feature type="compositionally biased region" description="Acidic residues" evidence="1">
    <location>
        <begin position="399"/>
        <end position="415"/>
    </location>
</feature>
<dbReference type="Proteomes" id="UP000887226">
    <property type="component" value="Unassembled WGS sequence"/>
</dbReference>
<feature type="compositionally biased region" description="Polar residues" evidence="1">
    <location>
        <begin position="217"/>
        <end position="227"/>
    </location>
</feature>
<dbReference type="EMBL" id="MU253950">
    <property type="protein sequence ID" value="KAG9243806.1"/>
    <property type="molecule type" value="Genomic_DNA"/>
</dbReference>
<feature type="region of interest" description="Disordered" evidence="1">
    <location>
        <begin position="207"/>
        <end position="260"/>
    </location>
</feature>
<feature type="region of interest" description="Disordered" evidence="1">
    <location>
        <begin position="123"/>
        <end position="145"/>
    </location>
</feature>